<evidence type="ECO:0000256" key="2">
    <source>
        <dbReference type="ARBA" id="ARBA00023125"/>
    </source>
</evidence>
<dbReference type="PROSITE" id="PS51898">
    <property type="entry name" value="TYR_RECOMBINASE"/>
    <property type="match status" value="1"/>
</dbReference>
<keyword evidence="2" id="KW-0238">DNA-binding</keyword>
<comment type="caution">
    <text evidence="5">The sequence shown here is derived from an EMBL/GenBank/DDBJ whole genome shotgun (WGS) entry which is preliminary data.</text>
</comment>
<dbReference type="InterPro" id="IPR050090">
    <property type="entry name" value="Tyrosine_recombinase_XerCD"/>
</dbReference>
<sequence>MTHPPTNKGATFAPTVLTPVQVSAVLAACSTRSSSGVRLRGLIAAMYGAGLRVQEALDLRPADLDVTGCQVTVRAGKGGRRRVVSIDPQSCALLSTWLERRRALGLTGRYPVFAAYSAGVVGTPLDQRYVRRALAKAAVRAGIEQRVHPHALRHSHAARPAKGGRIDLVSKQLGRARLDTTQTYLS</sequence>
<accession>A0ABT6CBB8</accession>
<reference evidence="5 6" key="1">
    <citation type="submission" date="2023-03" db="EMBL/GenBank/DDBJ databases">
        <title>YIM 133296 draft genome.</title>
        <authorList>
            <person name="Xiong L."/>
        </authorList>
    </citation>
    <scope>NUCLEOTIDE SEQUENCE [LARGE SCALE GENOMIC DNA]</scope>
    <source>
        <strain evidence="5 6">YIM 133296</strain>
    </source>
</reference>
<name>A0ABT6CBB8_9MICO</name>
<evidence type="ECO:0000256" key="3">
    <source>
        <dbReference type="ARBA" id="ARBA00023172"/>
    </source>
</evidence>
<dbReference type="RefSeq" id="WP_277193325.1">
    <property type="nucleotide sequence ID" value="NZ_JAROAV010000049.1"/>
</dbReference>
<dbReference type="SUPFAM" id="SSF56349">
    <property type="entry name" value="DNA breaking-rejoining enzymes"/>
    <property type="match status" value="1"/>
</dbReference>
<keyword evidence="3" id="KW-0233">DNA recombination</keyword>
<dbReference type="InterPro" id="IPR013762">
    <property type="entry name" value="Integrase-like_cat_sf"/>
</dbReference>
<evidence type="ECO:0000313" key="6">
    <source>
        <dbReference type="Proteomes" id="UP001528912"/>
    </source>
</evidence>
<dbReference type="EMBL" id="JAROAV010000049">
    <property type="protein sequence ID" value="MDF8266095.1"/>
    <property type="molecule type" value="Genomic_DNA"/>
</dbReference>
<evidence type="ECO:0000259" key="4">
    <source>
        <dbReference type="PROSITE" id="PS51898"/>
    </source>
</evidence>
<evidence type="ECO:0000256" key="1">
    <source>
        <dbReference type="ARBA" id="ARBA00008857"/>
    </source>
</evidence>
<evidence type="ECO:0000313" key="5">
    <source>
        <dbReference type="EMBL" id="MDF8266095.1"/>
    </source>
</evidence>
<dbReference type="PANTHER" id="PTHR30349">
    <property type="entry name" value="PHAGE INTEGRASE-RELATED"/>
    <property type="match status" value="1"/>
</dbReference>
<dbReference type="Gene3D" id="1.10.443.10">
    <property type="entry name" value="Intergrase catalytic core"/>
    <property type="match status" value="1"/>
</dbReference>
<dbReference type="PANTHER" id="PTHR30349:SF41">
    <property type="entry name" value="INTEGRASE_RECOMBINASE PROTEIN MJ0367-RELATED"/>
    <property type="match status" value="1"/>
</dbReference>
<protein>
    <submittedName>
        <fullName evidence="5">Tyrosine-type recombinase/integrase</fullName>
    </submittedName>
</protein>
<keyword evidence="6" id="KW-1185">Reference proteome</keyword>
<comment type="similarity">
    <text evidence="1">Belongs to the 'phage' integrase family.</text>
</comment>
<dbReference type="Proteomes" id="UP001528912">
    <property type="component" value="Unassembled WGS sequence"/>
</dbReference>
<proteinExistence type="inferred from homology"/>
<feature type="domain" description="Tyr recombinase" evidence="4">
    <location>
        <begin position="12"/>
        <end position="186"/>
    </location>
</feature>
<dbReference type="Pfam" id="PF00589">
    <property type="entry name" value="Phage_integrase"/>
    <property type="match status" value="1"/>
</dbReference>
<dbReference type="InterPro" id="IPR011010">
    <property type="entry name" value="DNA_brk_join_enz"/>
</dbReference>
<dbReference type="InterPro" id="IPR002104">
    <property type="entry name" value="Integrase_catalytic"/>
</dbReference>
<gene>
    <name evidence="5" type="ORF">P4R38_17740</name>
</gene>
<organism evidence="5 6">
    <name type="scientific">Luteipulveratus flavus</name>
    <dbReference type="NCBI Taxonomy" id="3031728"/>
    <lineage>
        <taxon>Bacteria</taxon>
        <taxon>Bacillati</taxon>
        <taxon>Actinomycetota</taxon>
        <taxon>Actinomycetes</taxon>
        <taxon>Micrococcales</taxon>
        <taxon>Dermacoccaceae</taxon>
        <taxon>Luteipulveratus</taxon>
    </lineage>
</organism>